<feature type="signal peptide" evidence="1">
    <location>
        <begin position="1"/>
        <end position="18"/>
    </location>
</feature>
<feature type="chain" id="PRO_5022150042" description="Tetratricopeptide repeat protein" evidence="1">
    <location>
        <begin position="19"/>
        <end position="206"/>
    </location>
</feature>
<name>A0A553C7B7_9FLAO</name>
<dbReference type="OrthoDB" id="1150971at2"/>
<dbReference type="AlphaFoldDB" id="A0A553C7B7"/>
<gene>
    <name evidence="2" type="ORF">FNW17_13590</name>
</gene>
<dbReference type="Proteomes" id="UP000318585">
    <property type="component" value="Unassembled WGS sequence"/>
</dbReference>
<organism evidence="2 3">
    <name type="scientific">Flavobacterium franklandianum</name>
    <dbReference type="NCBI Taxonomy" id="2594430"/>
    <lineage>
        <taxon>Bacteria</taxon>
        <taxon>Pseudomonadati</taxon>
        <taxon>Bacteroidota</taxon>
        <taxon>Flavobacteriia</taxon>
        <taxon>Flavobacteriales</taxon>
        <taxon>Flavobacteriaceae</taxon>
        <taxon>Flavobacterium</taxon>
    </lineage>
</organism>
<evidence type="ECO:0008006" key="4">
    <source>
        <dbReference type="Google" id="ProtNLM"/>
    </source>
</evidence>
<evidence type="ECO:0000313" key="3">
    <source>
        <dbReference type="Proteomes" id="UP000318585"/>
    </source>
</evidence>
<sequence length="206" mass="22659">MTRIIIAIVLFITSLVSAQGQFEQGMGKAFQLWGEGKNTEASAMFERIVTAEKTSWLPNYYVALVNTTTAFGTKDATQIDLLLTKAQNALDVELIKTPNNAELLVMQAMIHTAWIAFDPMTNGQKLSGTVMELYAKAEAIAPENPRVVFGKAEFEIGGAKFWGTDTKPMCAQIEKAISLFATFKPETPFSPKWGLERAEAALKNCK</sequence>
<dbReference type="EMBL" id="VJZR01000014">
    <property type="protein sequence ID" value="TRX16417.1"/>
    <property type="molecule type" value="Genomic_DNA"/>
</dbReference>
<dbReference type="RefSeq" id="WP_143390738.1">
    <property type="nucleotide sequence ID" value="NZ_VJZQ01000013.1"/>
</dbReference>
<comment type="caution">
    <text evidence="2">The sequence shown here is derived from an EMBL/GenBank/DDBJ whole genome shotgun (WGS) entry which is preliminary data.</text>
</comment>
<keyword evidence="1" id="KW-0732">Signal</keyword>
<proteinExistence type="predicted"/>
<protein>
    <recommendedName>
        <fullName evidence="4">Tetratricopeptide repeat protein</fullName>
    </recommendedName>
</protein>
<accession>A0A553C7B7</accession>
<keyword evidence="3" id="KW-1185">Reference proteome</keyword>
<reference evidence="2 3" key="1">
    <citation type="submission" date="2019-07" db="EMBL/GenBank/DDBJ databases">
        <title>Novel species of Flavobacterium.</title>
        <authorList>
            <person name="Liu Q."/>
            <person name="Xin Y.-H."/>
        </authorList>
    </citation>
    <scope>NUCLEOTIDE SEQUENCE [LARGE SCALE GENOMIC DNA]</scope>
    <source>
        <strain evidence="2 3">LB3P56</strain>
    </source>
</reference>
<evidence type="ECO:0000313" key="2">
    <source>
        <dbReference type="EMBL" id="TRX16417.1"/>
    </source>
</evidence>
<evidence type="ECO:0000256" key="1">
    <source>
        <dbReference type="SAM" id="SignalP"/>
    </source>
</evidence>